<gene>
    <name evidence="3" type="ordered locus">Mboo_0647</name>
</gene>
<feature type="transmembrane region" description="Helical" evidence="1">
    <location>
        <begin position="6"/>
        <end position="25"/>
    </location>
</feature>
<dbReference type="EMBL" id="CP000780">
    <property type="protein sequence ID" value="ABS55165.1"/>
    <property type="molecule type" value="Genomic_DNA"/>
</dbReference>
<evidence type="ECO:0000313" key="4">
    <source>
        <dbReference type="Proteomes" id="UP000002408"/>
    </source>
</evidence>
<evidence type="ECO:0000256" key="1">
    <source>
        <dbReference type="SAM" id="Phobius"/>
    </source>
</evidence>
<dbReference type="HOGENOM" id="CLU_105716_2_0_2"/>
<evidence type="ECO:0000313" key="3">
    <source>
        <dbReference type="EMBL" id="ABS55165.1"/>
    </source>
</evidence>
<sequence length="151" mass="17120">MALEDILEYVSVALVIGFFLGLLFMRAQFRTVEARYRADLERWKAESAAEIRKDSVNRSRFTLKGRIAEQMAPLLPSFGYLPADARFIGSPVDYIIFDGLSSVADEKGSDIRIIFMDVKQGSATLSRTQRVIKKAVEEKAVTWQTLHLEDE</sequence>
<proteinExistence type="predicted"/>
<reference evidence="4" key="1">
    <citation type="journal article" date="2015" name="Microbiology">
        <title>Genome of Methanoregula boonei 6A8 reveals adaptations to oligotrophic peatland environments.</title>
        <authorList>
            <person name="Braeuer S."/>
            <person name="Cadillo-Quiroz H."/>
            <person name="Kyrpides N."/>
            <person name="Woyke T."/>
            <person name="Goodwin L."/>
            <person name="Detter C."/>
            <person name="Podell S."/>
            <person name="Yavitt J.B."/>
            <person name="Zinder S.H."/>
        </authorList>
    </citation>
    <scope>NUCLEOTIDE SEQUENCE [LARGE SCALE GENOMIC DNA]</scope>
    <source>
        <strain evidence="4">DSM 21154 / JCM 14090 / 6A8</strain>
    </source>
</reference>
<evidence type="ECO:0000259" key="2">
    <source>
        <dbReference type="Pfam" id="PF10107"/>
    </source>
</evidence>
<dbReference type="AlphaFoldDB" id="A7I604"/>
<keyword evidence="1" id="KW-0812">Transmembrane</keyword>
<dbReference type="Proteomes" id="UP000002408">
    <property type="component" value="Chromosome"/>
</dbReference>
<accession>A7I604</accession>
<dbReference type="OrthoDB" id="29270at2157"/>
<organism evidence="3 4">
    <name type="scientific">Methanoregula boonei (strain DSM 21154 / JCM 14090 / 6A8)</name>
    <dbReference type="NCBI Taxonomy" id="456442"/>
    <lineage>
        <taxon>Archaea</taxon>
        <taxon>Methanobacteriati</taxon>
        <taxon>Methanobacteriota</taxon>
        <taxon>Stenosarchaea group</taxon>
        <taxon>Methanomicrobia</taxon>
        <taxon>Methanomicrobiales</taxon>
        <taxon>Methanoregulaceae</taxon>
        <taxon>Methanoregula</taxon>
    </lineage>
</organism>
<feature type="domain" description="Holliday junction resolvase-related" evidence="2">
    <location>
        <begin position="30"/>
        <end position="147"/>
    </location>
</feature>
<dbReference type="InterPro" id="IPR019287">
    <property type="entry name" value="Hday_junct_resolvase-rel_dom"/>
</dbReference>
<dbReference type="eggNOG" id="arCOG05252">
    <property type="taxonomic scope" value="Archaea"/>
</dbReference>
<protein>
    <submittedName>
        <fullName evidence="3">Holliday junction resolvase-like protein</fullName>
    </submittedName>
</protein>
<keyword evidence="1" id="KW-1133">Transmembrane helix</keyword>
<dbReference type="KEGG" id="mbn:Mboo_0647"/>
<dbReference type="GeneID" id="5410039"/>
<dbReference type="Pfam" id="PF10107">
    <property type="entry name" value="Endonuc_Holl"/>
    <property type="match status" value="1"/>
</dbReference>
<dbReference type="RefSeq" id="WP_012106187.1">
    <property type="nucleotide sequence ID" value="NC_009712.1"/>
</dbReference>
<keyword evidence="1" id="KW-0472">Membrane</keyword>
<name>A7I604_METB6</name>
<keyword evidence="4" id="KW-1185">Reference proteome</keyword>